<reference evidence="3" key="1">
    <citation type="journal article" date="2022" name="Int. J. Syst. Evol. Microbiol.">
        <title>Anaeromyxobacter oryzae sp. nov., Anaeromyxobacter diazotrophicus sp. nov. and Anaeromyxobacter paludicola sp. nov., isolated from paddy soils.</title>
        <authorList>
            <person name="Itoh H."/>
            <person name="Xu Z."/>
            <person name="Mise K."/>
            <person name="Masuda Y."/>
            <person name="Ushijima N."/>
            <person name="Hayakawa C."/>
            <person name="Shiratori Y."/>
            <person name="Senoo K."/>
        </authorList>
    </citation>
    <scope>NUCLEOTIDE SEQUENCE [LARGE SCALE GENOMIC DNA]</scope>
    <source>
        <strain evidence="3">Red232</strain>
    </source>
</reference>
<dbReference type="Proteomes" id="UP001162891">
    <property type="component" value="Chromosome"/>
</dbReference>
<sequence>MRLAVLAAVLLASCAAVPAPRPTPPSVPMSDRPILGPLQTALLYHQQTATPAPDDRLVSWYGEVCGELDPAARRAAAERARASLSQASAEAAATARWLVPVSQALGGYDLAVGGFPTSLHEGAVVRFGTGDYCNEELGYLVVFKNGGAFSSVAVPREQALEFVRTNPARRVVHELEVEVVGAQAAPAPALVVNIVALRTRDAVTGSVLAESRGVRRRVAAAAAHSPAP</sequence>
<feature type="chain" id="PRO_5046099611" description="Lipoprotein" evidence="1">
    <location>
        <begin position="19"/>
        <end position="228"/>
    </location>
</feature>
<evidence type="ECO:0000313" key="2">
    <source>
        <dbReference type="EMBL" id="BDG05448.1"/>
    </source>
</evidence>
<organism evidence="2 3">
    <name type="scientific">Anaeromyxobacter oryzae</name>
    <dbReference type="NCBI Taxonomy" id="2918170"/>
    <lineage>
        <taxon>Bacteria</taxon>
        <taxon>Pseudomonadati</taxon>
        <taxon>Myxococcota</taxon>
        <taxon>Myxococcia</taxon>
        <taxon>Myxococcales</taxon>
        <taxon>Cystobacterineae</taxon>
        <taxon>Anaeromyxobacteraceae</taxon>
        <taxon>Anaeromyxobacter</taxon>
    </lineage>
</organism>
<name>A0ABN6N0E2_9BACT</name>
<gene>
    <name evidence="2" type="ORF">AMOR_44440</name>
</gene>
<proteinExistence type="predicted"/>
<feature type="signal peptide" evidence="1">
    <location>
        <begin position="1"/>
        <end position="18"/>
    </location>
</feature>
<protein>
    <recommendedName>
        <fullName evidence="4">Lipoprotein</fullName>
    </recommendedName>
</protein>
<evidence type="ECO:0000256" key="1">
    <source>
        <dbReference type="SAM" id="SignalP"/>
    </source>
</evidence>
<dbReference type="RefSeq" id="WP_248354296.1">
    <property type="nucleotide sequence ID" value="NZ_AP025591.1"/>
</dbReference>
<keyword evidence="1" id="KW-0732">Signal</keyword>
<accession>A0ABN6N0E2</accession>
<evidence type="ECO:0000313" key="3">
    <source>
        <dbReference type="Proteomes" id="UP001162891"/>
    </source>
</evidence>
<evidence type="ECO:0008006" key="4">
    <source>
        <dbReference type="Google" id="ProtNLM"/>
    </source>
</evidence>
<keyword evidence="3" id="KW-1185">Reference proteome</keyword>
<dbReference type="EMBL" id="AP025591">
    <property type="protein sequence ID" value="BDG05448.1"/>
    <property type="molecule type" value="Genomic_DNA"/>
</dbReference>